<protein>
    <submittedName>
        <fullName evidence="3">Uncharacterized protein</fullName>
    </submittedName>
</protein>
<proteinExistence type="predicted"/>
<feature type="region of interest" description="Disordered" evidence="1">
    <location>
        <begin position="1"/>
        <end position="43"/>
    </location>
</feature>
<evidence type="ECO:0000313" key="2">
    <source>
        <dbReference type="Proteomes" id="UP000887578"/>
    </source>
</evidence>
<dbReference type="WBParaSite" id="PDA_v2.g27428.t1">
    <property type="protein sequence ID" value="PDA_v2.g27428.t1"/>
    <property type="gene ID" value="PDA_v2.g27428"/>
</dbReference>
<evidence type="ECO:0000256" key="1">
    <source>
        <dbReference type="SAM" id="MobiDB-lite"/>
    </source>
</evidence>
<evidence type="ECO:0000313" key="3">
    <source>
        <dbReference type="WBParaSite" id="PDA_v2.g27428.t1"/>
    </source>
</evidence>
<accession>A0A914Q7L6</accession>
<name>A0A914Q7L6_9BILA</name>
<dbReference type="Proteomes" id="UP000887578">
    <property type="component" value="Unplaced"/>
</dbReference>
<reference evidence="3" key="1">
    <citation type="submission" date="2022-11" db="UniProtKB">
        <authorList>
            <consortium name="WormBaseParasite"/>
        </authorList>
    </citation>
    <scope>IDENTIFICATION</scope>
</reference>
<feature type="compositionally biased region" description="Polar residues" evidence="1">
    <location>
        <begin position="1"/>
        <end position="12"/>
    </location>
</feature>
<feature type="compositionally biased region" description="Low complexity" evidence="1">
    <location>
        <begin position="13"/>
        <end position="39"/>
    </location>
</feature>
<sequence length="96" mass="10195">MTPSPKKQTTPDPNATNSSAANPSATAAASTSNASTSTPRPNIPMFVYDAGKPHSAAIWFAQLSISFRLYPCTPGEKVALTLNALDTPTFEKVLQW</sequence>
<keyword evidence="2" id="KW-1185">Reference proteome</keyword>
<dbReference type="AlphaFoldDB" id="A0A914Q7L6"/>
<organism evidence="2 3">
    <name type="scientific">Panagrolaimus davidi</name>
    <dbReference type="NCBI Taxonomy" id="227884"/>
    <lineage>
        <taxon>Eukaryota</taxon>
        <taxon>Metazoa</taxon>
        <taxon>Ecdysozoa</taxon>
        <taxon>Nematoda</taxon>
        <taxon>Chromadorea</taxon>
        <taxon>Rhabditida</taxon>
        <taxon>Tylenchina</taxon>
        <taxon>Panagrolaimomorpha</taxon>
        <taxon>Panagrolaimoidea</taxon>
        <taxon>Panagrolaimidae</taxon>
        <taxon>Panagrolaimus</taxon>
    </lineage>
</organism>